<sequence>NNGGTTNVSASTLLAKASGGGIGSGDALETIVSNLEASATGGDVGISNNGALTIGGIGADVGVLTTTSGDVSVTTSGQALNVTEAVVAAGTGTVSLTGVGLTNNSSITGPGGITLNAGTGTLTTASGTVDSSSGNGNVVLIADTDIITTDGAGVTPVNAGSGNVTLRQNSDSPVVSIGLAGGAGALQISTNDLDDITAGTIIIGSSQSGTLTIGANITNDDGLSFVSGTGIAL</sequence>
<proteinExistence type="predicted"/>
<feature type="non-terminal residue" evidence="1">
    <location>
        <position position="1"/>
    </location>
</feature>
<gene>
    <name evidence="1" type="ORF">METZ01_LOCUS503713</name>
</gene>
<evidence type="ECO:0000313" key="1">
    <source>
        <dbReference type="EMBL" id="SVE50859.1"/>
    </source>
</evidence>
<protein>
    <recommendedName>
        <fullName evidence="2">S-layer family protein</fullName>
    </recommendedName>
</protein>
<dbReference type="EMBL" id="UINC01222188">
    <property type="protein sequence ID" value="SVE50859.1"/>
    <property type="molecule type" value="Genomic_DNA"/>
</dbReference>
<accession>A0A383E2M1</accession>
<organism evidence="1">
    <name type="scientific">marine metagenome</name>
    <dbReference type="NCBI Taxonomy" id="408172"/>
    <lineage>
        <taxon>unclassified sequences</taxon>
        <taxon>metagenomes</taxon>
        <taxon>ecological metagenomes</taxon>
    </lineage>
</organism>
<feature type="non-terminal residue" evidence="1">
    <location>
        <position position="233"/>
    </location>
</feature>
<reference evidence="1" key="1">
    <citation type="submission" date="2018-05" db="EMBL/GenBank/DDBJ databases">
        <authorList>
            <person name="Lanie J.A."/>
            <person name="Ng W.-L."/>
            <person name="Kazmierczak K.M."/>
            <person name="Andrzejewski T.M."/>
            <person name="Davidsen T.M."/>
            <person name="Wayne K.J."/>
            <person name="Tettelin H."/>
            <person name="Glass J.I."/>
            <person name="Rusch D."/>
            <person name="Podicherti R."/>
            <person name="Tsui H.-C.T."/>
            <person name="Winkler M.E."/>
        </authorList>
    </citation>
    <scope>NUCLEOTIDE SEQUENCE</scope>
</reference>
<name>A0A383E2M1_9ZZZZ</name>
<dbReference type="AlphaFoldDB" id="A0A383E2M1"/>
<evidence type="ECO:0008006" key="2">
    <source>
        <dbReference type="Google" id="ProtNLM"/>
    </source>
</evidence>